<sequence length="940" mass="105748">MPSPVSKTAQYVIGIDLGTTHSVLSYKNIDDYQASASVFLVDQLVGPGKVARKPLLPSFRYHFNDNEIAPTDCILPWKKINFNGEIANVIVGQWARDLGTKTKGRLVSSAKSWLSHPSIDAQAAILPWAVEDNIEKVSPVIASASYLAHFQASWNYHNPEHLLANQNITITVPASFNDTARALTLAAADLVGLTNVTLLEEPQAVCYDWYHRNKQAKTDLIEHDKTMLVCDIGGGTTDLSLIEISLDHGELNLNRVAVGDHLMLGGDNIDLALAHIVESRISPDQRLKSAALGQLIQQTRQAKELFLSEQPPSTTSITLLGRGSKLIAQSKKCELTKNEVIDMVFNGFLPNSAFNELPTHRKNAVVEFGLPYTSDPAISKHIAEFIHTYYDVKATDDYDTAVVPAAMLVNGGIFNSQQVKLHIEKVLSGWKQQKVQMLHNGNPDLSVAYGAVEFGFAKMGKQKKIGGGSPRNYFIEITDRSGQPQSICLLPKGTEDEQVINLDSRLFSLTIGEPIRFNLATTSYESNLKPGDIIDKKFEKEFESELKGKTPLPPFVVTIPEHKDHKRFESVYLSCKLSSIGTLQLECVSETNSKQRWALEFSVRPSLSNKATNDDAKDTNAVKQRHPNLPEAIKLIEAVYGASSKKSDPRLVKSLRNDLDKRLGKRDTWDTDLLRELAAPCLQFAKNRRRTEQHERNWLKLTSFLLRPGFGYPADDWRMEQIWPIFKSAIQYNKSTQSWSDWWNLWRRIAGGLNEQQQIEIYDTISAYFVEDSNKHAKIINQAKQRSYDDIIRLAASLEHIPVALKIEFGEYLLAKLKKPQNQQLHWWALGRISSRVAFYGSQHNVIPRHIAETWLNTLLEANWQKEPHIAFAAVMIARKTGDREMDIQDKARDAVIEKLTQNKLSESWLELVRNVQTSDETVMKRIFGDSLPTGLTLLS</sequence>
<dbReference type="AlphaFoldDB" id="A0A1L0C1Q6"/>
<proteinExistence type="inferred from homology"/>
<dbReference type="GO" id="GO:0140662">
    <property type="term" value="F:ATP-dependent protein folding chaperone"/>
    <property type="evidence" value="ECO:0007669"/>
    <property type="project" value="InterPro"/>
</dbReference>
<gene>
    <name evidence="4" type="ORF">NVI5450_3992</name>
</gene>
<keyword evidence="3" id="KW-0067">ATP-binding</keyword>
<evidence type="ECO:0000313" key="5">
    <source>
        <dbReference type="Proteomes" id="UP000183794"/>
    </source>
</evidence>
<dbReference type="Gene3D" id="3.30.420.40">
    <property type="match status" value="2"/>
</dbReference>
<keyword evidence="4" id="KW-0346">Stress response</keyword>
<dbReference type="Pfam" id="PF12531">
    <property type="entry name" value="DUF3731"/>
    <property type="match status" value="1"/>
</dbReference>
<reference evidence="4 5" key="1">
    <citation type="submission" date="2016-11" db="EMBL/GenBank/DDBJ databases">
        <authorList>
            <person name="Jaros S."/>
            <person name="Januszkiewicz K."/>
            <person name="Wedrychowicz H."/>
        </authorList>
    </citation>
    <scope>NUCLEOTIDE SEQUENCE [LARGE SCALE GENOMIC DNA]</scope>
    <source>
        <strain evidence="4">NVI 5450</strain>
    </source>
</reference>
<dbReference type="Pfam" id="PF00012">
    <property type="entry name" value="HSP70"/>
    <property type="match status" value="1"/>
</dbReference>
<dbReference type="InterPro" id="IPR043129">
    <property type="entry name" value="ATPase_NBD"/>
</dbReference>
<dbReference type="Proteomes" id="UP000183794">
    <property type="component" value="Unassembled WGS sequence"/>
</dbReference>
<dbReference type="RefSeq" id="WP_075518407.1">
    <property type="nucleotide sequence ID" value="NZ_FPLD01000112.1"/>
</dbReference>
<organism evidence="4 5">
    <name type="scientific">Moritella viscosa</name>
    <dbReference type="NCBI Taxonomy" id="80854"/>
    <lineage>
        <taxon>Bacteria</taxon>
        <taxon>Pseudomonadati</taxon>
        <taxon>Pseudomonadota</taxon>
        <taxon>Gammaproteobacteria</taxon>
        <taxon>Alteromonadales</taxon>
        <taxon>Moritellaceae</taxon>
        <taxon>Moritella</taxon>
    </lineage>
</organism>
<protein>
    <submittedName>
        <fullName evidence="4">Heat shock protein 70</fullName>
    </submittedName>
</protein>
<dbReference type="InterPro" id="IPR021030">
    <property type="entry name" value="DUF3731"/>
</dbReference>
<evidence type="ECO:0000256" key="3">
    <source>
        <dbReference type="ARBA" id="ARBA00022840"/>
    </source>
</evidence>
<name>A0A1L0C1Q6_9GAMM</name>
<dbReference type="GO" id="GO:0005524">
    <property type="term" value="F:ATP binding"/>
    <property type="evidence" value="ECO:0007669"/>
    <property type="project" value="UniProtKB-KW"/>
</dbReference>
<evidence type="ECO:0000256" key="2">
    <source>
        <dbReference type="ARBA" id="ARBA00022741"/>
    </source>
</evidence>
<dbReference type="CDD" id="cd10170">
    <property type="entry name" value="ASKHA_NBD_HSP70"/>
    <property type="match status" value="1"/>
</dbReference>
<keyword evidence="2" id="KW-0547">Nucleotide-binding</keyword>
<dbReference type="PANTHER" id="PTHR19375">
    <property type="entry name" value="HEAT SHOCK PROTEIN 70KDA"/>
    <property type="match status" value="1"/>
</dbReference>
<dbReference type="InterPro" id="IPR018181">
    <property type="entry name" value="Heat_shock_70_CS"/>
</dbReference>
<dbReference type="SUPFAM" id="SSF53067">
    <property type="entry name" value="Actin-like ATPase domain"/>
    <property type="match status" value="2"/>
</dbReference>
<evidence type="ECO:0000313" key="4">
    <source>
        <dbReference type="EMBL" id="SGZ13974.1"/>
    </source>
</evidence>
<evidence type="ECO:0000256" key="1">
    <source>
        <dbReference type="ARBA" id="ARBA00007381"/>
    </source>
</evidence>
<dbReference type="EMBL" id="FPLD01000112">
    <property type="protein sequence ID" value="SGZ13974.1"/>
    <property type="molecule type" value="Genomic_DNA"/>
</dbReference>
<dbReference type="InterPro" id="IPR013126">
    <property type="entry name" value="Hsp_70_fam"/>
</dbReference>
<dbReference type="OrthoDB" id="580874at2"/>
<accession>A0A1L0C1Q6</accession>
<dbReference type="PROSITE" id="PS00297">
    <property type="entry name" value="HSP70_1"/>
    <property type="match status" value="1"/>
</dbReference>
<dbReference type="PRINTS" id="PR00301">
    <property type="entry name" value="HEATSHOCK70"/>
</dbReference>
<comment type="similarity">
    <text evidence="1">Belongs to the heat shock protein 70 family.</text>
</comment>